<keyword evidence="1" id="KW-0175">Coiled coil</keyword>
<proteinExistence type="predicted"/>
<evidence type="ECO:0000256" key="1">
    <source>
        <dbReference type="SAM" id="Coils"/>
    </source>
</evidence>
<gene>
    <name evidence="2" type="ORF">Tci_888729</name>
</gene>
<feature type="non-terminal residue" evidence="2">
    <location>
        <position position="1"/>
    </location>
</feature>
<protein>
    <submittedName>
        <fullName evidence="2">Uncharacterized protein</fullName>
    </submittedName>
</protein>
<dbReference type="AlphaFoldDB" id="A0A699U390"/>
<name>A0A699U390_TANCI</name>
<feature type="coiled-coil region" evidence="1">
    <location>
        <begin position="6"/>
        <end position="33"/>
    </location>
</feature>
<accession>A0A699U390</accession>
<sequence length="64" mass="7475">ETPAQKAAKRRRLREQAKEDENLKKQLEVVVDEDDDVLIEATPIGRKGRSGRFMENYESQILYI</sequence>
<comment type="caution">
    <text evidence="2">The sequence shown here is derived from an EMBL/GenBank/DDBJ whole genome shotgun (WGS) entry which is preliminary data.</text>
</comment>
<dbReference type="EMBL" id="BKCJ011295462">
    <property type="protein sequence ID" value="GFD16760.1"/>
    <property type="molecule type" value="Genomic_DNA"/>
</dbReference>
<organism evidence="2">
    <name type="scientific">Tanacetum cinerariifolium</name>
    <name type="common">Dalmatian daisy</name>
    <name type="synonym">Chrysanthemum cinerariifolium</name>
    <dbReference type="NCBI Taxonomy" id="118510"/>
    <lineage>
        <taxon>Eukaryota</taxon>
        <taxon>Viridiplantae</taxon>
        <taxon>Streptophyta</taxon>
        <taxon>Embryophyta</taxon>
        <taxon>Tracheophyta</taxon>
        <taxon>Spermatophyta</taxon>
        <taxon>Magnoliopsida</taxon>
        <taxon>eudicotyledons</taxon>
        <taxon>Gunneridae</taxon>
        <taxon>Pentapetalae</taxon>
        <taxon>asterids</taxon>
        <taxon>campanulids</taxon>
        <taxon>Asterales</taxon>
        <taxon>Asteraceae</taxon>
        <taxon>Asteroideae</taxon>
        <taxon>Anthemideae</taxon>
        <taxon>Anthemidinae</taxon>
        <taxon>Tanacetum</taxon>
    </lineage>
</organism>
<evidence type="ECO:0000313" key="2">
    <source>
        <dbReference type="EMBL" id="GFD16760.1"/>
    </source>
</evidence>
<reference evidence="2" key="1">
    <citation type="journal article" date="2019" name="Sci. Rep.">
        <title>Draft genome of Tanacetum cinerariifolium, the natural source of mosquito coil.</title>
        <authorList>
            <person name="Yamashiro T."/>
            <person name="Shiraishi A."/>
            <person name="Satake H."/>
            <person name="Nakayama K."/>
        </authorList>
    </citation>
    <scope>NUCLEOTIDE SEQUENCE</scope>
</reference>